<dbReference type="PANTHER" id="PTHR24056">
    <property type="entry name" value="CELL DIVISION PROTEIN KINASE"/>
    <property type="match status" value="1"/>
</dbReference>
<dbReference type="Gene3D" id="1.10.510.10">
    <property type="entry name" value="Transferase(Phosphotransferase) domain 1"/>
    <property type="match status" value="1"/>
</dbReference>
<dbReference type="AlphaFoldDB" id="A0A2Z6ZWC5"/>
<feature type="domain" description="Protein kinase" evidence="6">
    <location>
        <begin position="1"/>
        <end position="101"/>
    </location>
</feature>
<dbReference type="GO" id="GO:0005524">
    <property type="term" value="F:ATP binding"/>
    <property type="evidence" value="ECO:0007669"/>
    <property type="project" value="UniProtKB-KW"/>
</dbReference>
<evidence type="ECO:0000256" key="3">
    <source>
        <dbReference type="ARBA" id="ARBA00022741"/>
    </source>
</evidence>
<evidence type="ECO:0000256" key="5">
    <source>
        <dbReference type="ARBA" id="ARBA00022840"/>
    </source>
</evidence>
<evidence type="ECO:0000256" key="1">
    <source>
        <dbReference type="ARBA" id="ARBA00022527"/>
    </source>
</evidence>
<keyword evidence="1" id="KW-0723">Serine/threonine-protein kinase</keyword>
<dbReference type="PANTHER" id="PTHR24056:SF107">
    <property type="entry name" value="CYCLIN-DEPENDENT KINASE 11A-RELATED"/>
    <property type="match status" value="1"/>
</dbReference>
<dbReference type="SUPFAM" id="SSF56112">
    <property type="entry name" value="Protein kinase-like (PK-like)"/>
    <property type="match status" value="1"/>
</dbReference>
<keyword evidence="8" id="KW-1185">Reference proteome</keyword>
<organism evidence="7 8">
    <name type="scientific">Dorcoceras hygrometricum</name>
    <dbReference type="NCBI Taxonomy" id="472368"/>
    <lineage>
        <taxon>Eukaryota</taxon>
        <taxon>Viridiplantae</taxon>
        <taxon>Streptophyta</taxon>
        <taxon>Embryophyta</taxon>
        <taxon>Tracheophyta</taxon>
        <taxon>Spermatophyta</taxon>
        <taxon>Magnoliopsida</taxon>
        <taxon>eudicotyledons</taxon>
        <taxon>Gunneridae</taxon>
        <taxon>Pentapetalae</taxon>
        <taxon>asterids</taxon>
        <taxon>lamiids</taxon>
        <taxon>Lamiales</taxon>
        <taxon>Gesneriaceae</taxon>
        <taxon>Didymocarpoideae</taxon>
        <taxon>Trichosporeae</taxon>
        <taxon>Loxocarpinae</taxon>
        <taxon>Dorcoceras</taxon>
    </lineage>
</organism>
<gene>
    <name evidence="7" type="ORF">F511_45379</name>
</gene>
<dbReference type="InterPro" id="IPR011009">
    <property type="entry name" value="Kinase-like_dom_sf"/>
</dbReference>
<accession>A0A2Z6ZWC5</accession>
<evidence type="ECO:0000313" key="7">
    <source>
        <dbReference type="EMBL" id="KZV07140.1"/>
    </source>
</evidence>
<dbReference type="PROSITE" id="PS50011">
    <property type="entry name" value="PROTEIN_KINASE_DOM"/>
    <property type="match status" value="1"/>
</dbReference>
<keyword evidence="4 7" id="KW-0418">Kinase</keyword>
<dbReference type="EMBL" id="KV041365">
    <property type="protein sequence ID" value="KZV07140.1"/>
    <property type="molecule type" value="Genomic_DNA"/>
</dbReference>
<dbReference type="InterPro" id="IPR050108">
    <property type="entry name" value="CDK"/>
</dbReference>
<keyword evidence="5" id="KW-0067">ATP-binding</keyword>
<evidence type="ECO:0000256" key="4">
    <source>
        <dbReference type="ARBA" id="ARBA00022777"/>
    </source>
</evidence>
<dbReference type="GO" id="GO:0005634">
    <property type="term" value="C:nucleus"/>
    <property type="evidence" value="ECO:0007669"/>
    <property type="project" value="TreeGrafter"/>
</dbReference>
<dbReference type="Pfam" id="PF00069">
    <property type="entry name" value="Pkinase"/>
    <property type="match status" value="1"/>
</dbReference>
<name>A0A2Z6ZWC5_9LAMI</name>
<dbReference type="GO" id="GO:0007346">
    <property type="term" value="P:regulation of mitotic cell cycle"/>
    <property type="evidence" value="ECO:0007669"/>
    <property type="project" value="TreeGrafter"/>
</dbReference>
<evidence type="ECO:0000259" key="6">
    <source>
        <dbReference type="PROSITE" id="PS50011"/>
    </source>
</evidence>
<dbReference type="InterPro" id="IPR000719">
    <property type="entry name" value="Prot_kinase_dom"/>
</dbReference>
<evidence type="ECO:0000256" key="2">
    <source>
        <dbReference type="ARBA" id="ARBA00022679"/>
    </source>
</evidence>
<keyword evidence="2" id="KW-0808">Transferase</keyword>
<dbReference type="GO" id="GO:0004674">
    <property type="term" value="F:protein serine/threonine kinase activity"/>
    <property type="evidence" value="ECO:0007669"/>
    <property type="project" value="UniProtKB-KW"/>
</dbReference>
<keyword evidence="3" id="KW-0547">Nucleotide-binding</keyword>
<proteinExistence type="predicted"/>
<sequence>MWAVGCIMAELFLEDAIFKGDSEIDQLQKIFGILGTPDDIVWPGFSSLPGSRFKFVEQPFNMLSMNFTIISGLGIDLLNKLLACNPEERITAKDAINHPWFHETILD</sequence>
<dbReference type="Proteomes" id="UP000250235">
    <property type="component" value="Unassembled WGS sequence"/>
</dbReference>
<protein>
    <submittedName>
        <fullName evidence="7">Cyclin-dependent kinase G-2-like</fullName>
    </submittedName>
</protein>
<evidence type="ECO:0000313" key="8">
    <source>
        <dbReference type="Proteomes" id="UP000250235"/>
    </source>
</evidence>
<reference evidence="7 8" key="1">
    <citation type="journal article" date="2015" name="Proc. Natl. Acad. Sci. U.S.A.">
        <title>The resurrection genome of Boea hygrometrica: A blueprint for survival of dehydration.</title>
        <authorList>
            <person name="Xiao L."/>
            <person name="Yang G."/>
            <person name="Zhang L."/>
            <person name="Yang X."/>
            <person name="Zhao S."/>
            <person name="Ji Z."/>
            <person name="Zhou Q."/>
            <person name="Hu M."/>
            <person name="Wang Y."/>
            <person name="Chen M."/>
            <person name="Xu Y."/>
            <person name="Jin H."/>
            <person name="Xiao X."/>
            <person name="Hu G."/>
            <person name="Bao F."/>
            <person name="Hu Y."/>
            <person name="Wan P."/>
            <person name="Li L."/>
            <person name="Deng X."/>
            <person name="Kuang T."/>
            <person name="Xiang C."/>
            <person name="Zhu J.K."/>
            <person name="Oliver M.J."/>
            <person name="He Y."/>
        </authorList>
    </citation>
    <scope>NUCLEOTIDE SEQUENCE [LARGE SCALE GENOMIC DNA]</scope>
    <source>
        <strain evidence="8">cv. XS01</strain>
    </source>
</reference>
<dbReference type="OrthoDB" id="648396at2759"/>